<dbReference type="AlphaFoldDB" id="A0A7G9G754"/>
<proteinExistence type="predicted"/>
<dbReference type="Proteomes" id="UP000515823">
    <property type="component" value="Chromosome"/>
</dbReference>
<keyword evidence="2" id="KW-1185">Reference proteome</keyword>
<accession>A0A7G9G754</accession>
<organism evidence="1 2">
    <name type="scientific">Qiania dongpingensis</name>
    <dbReference type="NCBI Taxonomy" id="2763669"/>
    <lineage>
        <taxon>Bacteria</taxon>
        <taxon>Bacillati</taxon>
        <taxon>Bacillota</taxon>
        <taxon>Clostridia</taxon>
        <taxon>Lachnospirales</taxon>
        <taxon>Lachnospiraceae</taxon>
        <taxon>Qiania</taxon>
    </lineage>
</organism>
<dbReference type="RefSeq" id="WP_249304220.1">
    <property type="nucleotide sequence ID" value="NZ_CP060634.1"/>
</dbReference>
<dbReference type="EMBL" id="CP060634">
    <property type="protein sequence ID" value="QNM06636.1"/>
    <property type="molecule type" value="Genomic_DNA"/>
</dbReference>
<gene>
    <name evidence="1" type="ORF">H9Q78_05860</name>
</gene>
<evidence type="ECO:0000313" key="2">
    <source>
        <dbReference type="Proteomes" id="UP000515823"/>
    </source>
</evidence>
<name>A0A7G9G754_9FIRM</name>
<sequence>METKQEFRICNQCGKTVKTDGAPPYGEGLSVSKTWGYFSGKDGERHHFFLCEDCYDKLVKGFSVPVDIEEETELL</sequence>
<protein>
    <submittedName>
        <fullName evidence="1">Uncharacterized protein</fullName>
    </submittedName>
</protein>
<reference evidence="1 2" key="1">
    <citation type="submission" date="2020-08" db="EMBL/GenBank/DDBJ databases">
        <authorList>
            <person name="Liu C."/>
            <person name="Sun Q."/>
        </authorList>
    </citation>
    <scope>NUCLEOTIDE SEQUENCE [LARGE SCALE GENOMIC DNA]</scope>
    <source>
        <strain evidence="1 2">NSJ-38</strain>
    </source>
</reference>
<evidence type="ECO:0000313" key="1">
    <source>
        <dbReference type="EMBL" id="QNM06636.1"/>
    </source>
</evidence>
<dbReference type="KEGG" id="qdo:H9Q78_05860"/>